<dbReference type="GO" id="GO:0032259">
    <property type="term" value="P:methylation"/>
    <property type="evidence" value="ECO:0007669"/>
    <property type="project" value="UniProtKB-KW"/>
</dbReference>
<name>A0A9Q0FLJ6_9ROSI</name>
<dbReference type="PANTHER" id="PTHR31009">
    <property type="entry name" value="S-ADENOSYL-L-METHIONINE:CARBOXYL METHYLTRANSFERASE FAMILY PROTEIN"/>
    <property type="match status" value="1"/>
</dbReference>
<evidence type="ECO:0000256" key="4">
    <source>
        <dbReference type="ARBA" id="ARBA00022842"/>
    </source>
</evidence>
<sequence>MEVMQVLHMNKGDGEASYAKNSTIQNKILRLGKPRMEDALEKLLWRRIPESMGIAELGCSSGPNALVAVSEIIEMVYKKCLETGHPIPELRVFLNDLPCNDFNCVFGYLPAFYNKLNNLHKGPRLGPCFVSAMPGSFYGRLFPSRSLNCVHSSSSLHWLSQVPPGLESNASKVRRNKGKIYISESSPKWVVEAYYMQFQRDFSEFLRSRAEEIVGGGCMILSFMGRRSLDPTTPHSCYQWELLAQALMSMVSQGLVEEEKVDSFNAPYYAPSVEEVKLEIDKEGSFEISGLEDIEINWDGSMEDEDEGQAICAAESCGKRVAKLIRAVVEPMLASHFGGELMMDDLFTRYGDLVDGYLSKSRTKYINLVISMVRRHNN</sequence>
<evidence type="ECO:0008006" key="7">
    <source>
        <dbReference type="Google" id="ProtNLM"/>
    </source>
</evidence>
<dbReference type="SUPFAM" id="SSF53335">
    <property type="entry name" value="S-adenosyl-L-methionine-dependent methyltransferases"/>
    <property type="match status" value="1"/>
</dbReference>
<evidence type="ECO:0000313" key="6">
    <source>
        <dbReference type="Proteomes" id="UP001141552"/>
    </source>
</evidence>
<keyword evidence="3" id="KW-0479">Metal-binding</keyword>
<dbReference type="Proteomes" id="UP001141552">
    <property type="component" value="Unassembled WGS sequence"/>
</dbReference>
<evidence type="ECO:0000313" key="5">
    <source>
        <dbReference type="EMBL" id="KAJ4833703.1"/>
    </source>
</evidence>
<dbReference type="Gene3D" id="1.10.1200.270">
    <property type="entry name" value="Methyltransferase, alpha-helical capping domain"/>
    <property type="match status" value="1"/>
</dbReference>
<dbReference type="OrthoDB" id="1523883at2759"/>
<keyword evidence="1" id="KW-0489">Methyltransferase</keyword>
<dbReference type="InterPro" id="IPR005299">
    <property type="entry name" value="MeTrfase_7"/>
</dbReference>
<accession>A0A9Q0FLJ6</accession>
<reference evidence="5" key="2">
    <citation type="journal article" date="2023" name="Plants (Basel)">
        <title>Annotation of the Turnera subulata (Passifloraceae) Draft Genome Reveals the S-Locus Evolved after the Divergence of Turneroideae from Passifloroideae in a Stepwise Manner.</title>
        <authorList>
            <person name="Henning P.M."/>
            <person name="Roalson E.H."/>
            <person name="Mir W."/>
            <person name="McCubbin A.G."/>
            <person name="Shore J.S."/>
        </authorList>
    </citation>
    <scope>NUCLEOTIDE SEQUENCE</scope>
    <source>
        <strain evidence="5">F60SS</strain>
    </source>
</reference>
<keyword evidence="4" id="KW-0460">Magnesium</keyword>
<keyword evidence="2" id="KW-0808">Transferase</keyword>
<protein>
    <recommendedName>
        <fullName evidence="7">Jasmonate O-methyltransferase</fullName>
    </recommendedName>
</protein>
<dbReference type="Gene3D" id="3.40.50.150">
    <property type="entry name" value="Vaccinia Virus protein VP39"/>
    <property type="match status" value="1"/>
</dbReference>
<evidence type="ECO:0000256" key="2">
    <source>
        <dbReference type="ARBA" id="ARBA00022679"/>
    </source>
</evidence>
<dbReference type="InterPro" id="IPR029063">
    <property type="entry name" value="SAM-dependent_MTases_sf"/>
</dbReference>
<reference evidence="5" key="1">
    <citation type="submission" date="2022-02" db="EMBL/GenBank/DDBJ databases">
        <authorList>
            <person name="Henning P.M."/>
            <person name="McCubbin A.G."/>
            <person name="Shore J.S."/>
        </authorList>
    </citation>
    <scope>NUCLEOTIDE SEQUENCE</scope>
    <source>
        <strain evidence="5">F60SS</strain>
        <tissue evidence="5">Leaves</tissue>
    </source>
</reference>
<evidence type="ECO:0000256" key="1">
    <source>
        <dbReference type="ARBA" id="ARBA00022603"/>
    </source>
</evidence>
<gene>
    <name evidence="5" type="ORF">Tsubulata_018853</name>
</gene>
<dbReference type="GO" id="GO:0046872">
    <property type="term" value="F:metal ion binding"/>
    <property type="evidence" value="ECO:0007669"/>
    <property type="project" value="UniProtKB-KW"/>
</dbReference>
<dbReference type="InterPro" id="IPR042086">
    <property type="entry name" value="MeTrfase_capping"/>
</dbReference>
<dbReference type="Pfam" id="PF03492">
    <property type="entry name" value="Methyltransf_7"/>
    <property type="match status" value="1"/>
</dbReference>
<dbReference type="AlphaFoldDB" id="A0A9Q0FLJ6"/>
<comment type="caution">
    <text evidence="5">The sequence shown here is derived from an EMBL/GenBank/DDBJ whole genome shotgun (WGS) entry which is preliminary data.</text>
</comment>
<organism evidence="5 6">
    <name type="scientific">Turnera subulata</name>
    <dbReference type="NCBI Taxonomy" id="218843"/>
    <lineage>
        <taxon>Eukaryota</taxon>
        <taxon>Viridiplantae</taxon>
        <taxon>Streptophyta</taxon>
        <taxon>Embryophyta</taxon>
        <taxon>Tracheophyta</taxon>
        <taxon>Spermatophyta</taxon>
        <taxon>Magnoliopsida</taxon>
        <taxon>eudicotyledons</taxon>
        <taxon>Gunneridae</taxon>
        <taxon>Pentapetalae</taxon>
        <taxon>rosids</taxon>
        <taxon>fabids</taxon>
        <taxon>Malpighiales</taxon>
        <taxon>Passifloraceae</taxon>
        <taxon>Turnera</taxon>
    </lineage>
</organism>
<keyword evidence="6" id="KW-1185">Reference proteome</keyword>
<dbReference type="EMBL" id="JAKUCV010004883">
    <property type="protein sequence ID" value="KAJ4833703.1"/>
    <property type="molecule type" value="Genomic_DNA"/>
</dbReference>
<evidence type="ECO:0000256" key="3">
    <source>
        <dbReference type="ARBA" id="ARBA00022723"/>
    </source>
</evidence>
<proteinExistence type="predicted"/>
<dbReference type="GO" id="GO:0008168">
    <property type="term" value="F:methyltransferase activity"/>
    <property type="evidence" value="ECO:0007669"/>
    <property type="project" value="UniProtKB-KW"/>
</dbReference>